<comment type="caution">
    <text evidence="2">The sequence shown here is derived from an EMBL/GenBank/DDBJ whole genome shotgun (WGS) entry which is preliminary data.</text>
</comment>
<feature type="region of interest" description="Disordered" evidence="1">
    <location>
        <begin position="18"/>
        <end position="46"/>
    </location>
</feature>
<accession>A0A3M7RUR3</accession>
<proteinExistence type="predicted"/>
<evidence type="ECO:0000256" key="1">
    <source>
        <dbReference type="SAM" id="MobiDB-lite"/>
    </source>
</evidence>
<dbReference type="Proteomes" id="UP000276133">
    <property type="component" value="Unassembled WGS sequence"/>
</dbReference>
<reference evidence="2 3" key="1">
    <citation type="journal article" date="2018" name="Sci. Rep.">
        <title>Genomic signatures of local adaptation to the degree of environmental predictability in rotifers.</title>
        <authorList>
            <person name="Franch-Gras L."/>
            <person name="Hahn C."/>
            <person name="Garcia-Roger E.M."/>
            <person name="Carmona M.J."/>
            <person name="Serra M."/>
            <person name="Gomez A."/>
        </authorList>
    </citation>
    <scope>NUCLEOTIDE SEQUENCE [LARGE SCALE GENOMIC DNA]</scope>
    <source>
        <strain evidence="2">HYR1</strain>
    </source>
</reference>
<evidence type="ECO:0000313" key="3">
    <source>
        <dbReference type="Proteomes" id="UP000276133"/>
    </source>
</evidence>
<keyword evidence="3" id="KW-1185">Reference proteome</keyword>
<organism evidence="2 3">
    <name type="scientific">Brachionus plicatilis</name>
    <name type="common">Marine rotifer</name>
    <name type="synonym">Brachionus muelleri</name>
    <dbReference type="NCBI Taxonomy" id="10195"/>
    <lineage>
        <taxon>Eukaryota</taxon>
        <taxon>Metazoa</taxon>
        <taxon>Spiralia</taxon>
        <taxon>Gnathifera</taxon>
        <taxon>Rotifera</taxon>
        <taxon>Eurotatoria</taxon>
        <taxon>Monogononta</taxon>
        <taxon>Pseudotrocha</taxon>
        <taxon>Ploima</taxon>
        <taxon>Brachionidae</taxon>
        <taxon>Brachionus</taxon>
    </lineage>
</organism>
<feature type="compositionally biased region" description="Low complexity" evidence="1">
    <location>
        <begin position="30"/>
        <end position="41"/>
    </location>
</feature>
<dbReference type="AlphaFoldDB" id="A0A3M7RUR3"/>
<gene>
    <name evidence="2" type="ORF">BpHYR1_026687</name>
</gene>
<name>A0A3M7RUR3_BRAPC</name>
<sequence length="121" mass="14047">MSLKNNVTKRVARSSGHIIDPLQENYEPTSSDQECSESFSSTNNLDPELCFETEDSRIFFAEDINFEEKILQFKFNIKLNLNKIEKDSMILSNILINFIAMIRTKKNFKTFQKKSPSLDLT</sequence>
<evidence type="ECO:0000313" key="2">
    <source>
        <dbReference type="EMBL" id="RNA27057.1"/>
    </source>
</evidence>
<protein>
    <submittedName>
        <fullName evidence="2">Uncharacterized protein</fullName>
    </submittedName>
</protein>
<dbReference type="EMBL" id="REGN01002605">
    <property type="protein sequence ID" value="RNA27057.1"/>
    <property type="molecule type" value="Genomic_DNA"/>
</dbReference>